<reference evidence="2" key="2">
    <citation type="journal article" date="2015" name="Fish Shellfish Immunol.">
        <title>Early steps in the European eel (Anguilla anguilla)-Vibrio vulnificus interaction in the gills: Role of the RtxA13 toxin.</title>
        <authorList>
            <person name="Callol A."/>
            <person name="Pajuelo D."/>
            <person name="Ebbesson L."/>
            <person name="Teles M."/>
            <person name="MacKenzie S."/>
            <person name="Amaro C."/>
        </authorList>
    </citation>
    <scope>NUCLEOTIDE SEQUENCE</scope>
</reference>
<name>A0A0E9PGF0_ANGAN</name>
<dbReference type="AlphaFoldDB" id="A0A0E9PGF0"/>
<accession>A0A0E9PGF0</accession>
<organism evidence="2">
    <name type="scientific">Anguilla anguilla</name>
    <name type="common">European freshwater eel</name>
    <name type="synonym">Muraena anguilla</name>
    <dbReference type="NCBI Taxonomy" id="7936"/>
    <lineage>
        <taxon>Eukaryota</taxon>
        <taxon>Metazoa</taxon>
        <taxon>Chordata</taxon>
        <taxon>Craniata</taxon>
        <taxon>Vertebrata</taxon>
        <taxon>Euteleostomi</taxon>
        <taxon>Actinopterygii</taxon>
        <taxon>Neopterygii</taxon>
        <taxon>Teleostei</taxon>
        <taxon>Anguilliformes</taxon>
        <taxon>Anguillidae</taxon>
        <taxon>Anguilla</taxon>
    </lineage>
</organism>
<reference evidence="2" key="1">
    <citation type="submission" date="2014-11" db="EMBL/GenBank/DDBJ databases">
        <authorList>
            <person name="Amaro Gonzalez C."/>
        </authorList>
    </citation>
    <scope>NUCLEOTIDE SEQUENCE</scope>
</reference>
<protein>
    <submittedName>
        <fullName evidence="2">Uncharacterized protein</fullName>
    </submittedName>
</protein>
<proteinExistence type="predicted"/>
<evidence type="ECO:0000256" key="1">
    <source>
        <dbReference type="SAM" id="MobiDB-lite"/>
    </source>
</evidence>
<dbReference type="EMBL" id="GBXM01105417">
    <property type="protein sequence ID" value="JAH03160.1"/>
    <property type="molecule type" value="Transcribed_RNA"/>
</dbReference>
<evidence type="ECO:0000313" key="2">
    <source>
        <dbReference type="EMBL" id="JAH03160.1"/>
    </source>
</evidence>
<sequence length="24" mass="2624">MIKTCSPTGPFRIKLDTPDLVPHG</sequence>
<feature type="region of interest" description="Disordered" evidence="1">
    <location>
        <begin position="1"/>
        <end position="24"/>
    </location>
</feature>